<reference evidence="1" key="1">
    <citation type="submission" date="2015-12" db="EMBL/GenBank/DDBJ databases">
        <title>Gene expression during late stages of embryo sac development: a critical building block for successful pollen-pistil interactions.</title>
        <authorList>
            <person name="Liu Y."/>
            <person name="Joly V."/>
            <person name="Sabar M."/>
            <person name="Matton D.P."/>
        </authorList>
    </citation>
    <scope>NUCLEOTIDE SEQUENCE</scope>
</reference>
<accession>A0A0V0GN89</accession>
<proteinExistence type="predicted"/>
<sequence>MCGRSGASFLAYTDFDRLCKQTSDQVLCSWINQRMKKQQKKIWMTIGLCILWSISLERNRRCFDRKGEIVYLVKNRCI</sequence>
<name>A0A0V0GN89_SOLCH</name>
<evidence type="ECO:0000313" key="1">
    <source>
        <dbReference type="EMBL" id="JAP09354.1"/>
    </source>
</evidence>
<dbReference type="AlphaFoldDB" id="A0A0V0GN89"/>
<dbReference type="EMBL" id="GEDG01035169">
    <property type="protein sequence ID" value="JAP09354.1"/>
    <property type="molecule type" value="Transcribed_RNA"/>
</dbReference>
<protein>
    <submittedName>
        <fullName evidence="1">Putative ovule protein</fullName>
    </submittedName>
</protein>
<organism evidence="1">
    <name type="scientific">Solanum chacoense</name>
    <name type="common">Chaco potato</name>
    <dbReference type="NCBI Taxonomy" id="4108"/>
    <lineage>
        <taxon>Eukaryota</taxon>
        <taxon>Viridiplantae</taxon>
        <taxon>Streptophyta</taxon>
        <taxon>Embryophyta</taxon>
        <taxon>Tracheophyta</taxon>
        <taxon>Spermatophyta</taxon>
        <taxon>Magnoliopsida</taxon>
        <taxon>eudicotyledons</taxon>
        <taxon>Gunneridae</taxon>
        <taxon>Pentapetalae</taxon>
        <taxon>asterids</taxon>
        <taxon>lamiids</taxon>
        <taxon>Solanales</taxon>
        <taxon>Solanaceae</taxon>
        <taxon>Solanoideae</taxon>
        <taxon>Solaneae</taxon>
        <taxon>Solanum</taxon>
    </lineage>
</organism>